<dbReference type="EMBL" id="JACHBK010000005">
    <property type="protein sequence ID" value="MBB5535582.1"/>
    <property type="molecule type" value="Genomic_DNA"/>
</dbReference>
<name>A0A7W8UA47_9HYPH</name>
<comment type="caution">
    <text evidence="2">The sequence shown here is derived from an EMBL/GenBank/DDBJ whole genome shotgun (WGS) entry which is preliminary data.</text>
</comment>
<sequence length="82" mass="8798">MAKTPKVGEPFPLQIVEPTGPEVDETVLLVGGQSDTVDGVQDIATNIDSEPPKVWAIGSRSLKSTQRAPRAHRLSNPIEPVK</sequence>
<dbReference type="Proteomes" id="UP000585507">
    <property type="component" value="Unassembled WGS sequence"/>
</dbReference>
<reference evidence="2 3" key="1">
    <citation type="submission" date="2020-08" db="EMBL/GenBank/DDBJ databases">
        <title>Genomic Encyclopedia of Type Strains, Phase IV (KMG-V): Genome sequencing to study the core and pangenomes of soil and plant-associated prokaryotes.</title>
        <authorList>
            <person name="Whitman W."/>
        </authorList>
    </citation>
    <scope>NUCLEOTIDE SEQUENCE [LARGE SCALE GENOMIC DNA]</scope>
    <source>
        <strain evidence="2 3">SEMIA 4084</strain>
    </source>
</reference>
<keyword evidence="3" id="KW-1185">Reference proteome</keyword>
<feature type="region of interest" description="Disordered" evidence="1">
    <location>
        <begin position="62"/>
        <end position="82"/>
    </location>
</feature>
<organism evidence="2 3">
    <name type="scientific">Rhizobium giardinii</name>
    <dbReference type="NCBI Taxonomy" id="56731"/>
    <lineage>
        <taxon>Bacteria</taxon>
        <taxon>Pseudomonadati</taxon>
        <taxon>Pseudomonadota</taxon>
        <taxon>Alphaproteobacteria</taxon>
        <taxon>Hyphomicrobiales</taxon>
        <taxon>Rhizobiaceae</taxon>
        <taxon>Rhizobium/Agrobacterium group</taxon>
        <taxon>Rhizobium</taxon>
    </lineage>
</organism>
<accession>A0A7W8UA47</accession>
<evidence type="ECO:0000313" key="3">
    <source>
        <dbReference type="Proteomes" id="UP000585507"/>
    </source>
</evidence>
<proteinExistence type="predicted"/>
<evidence type="ECO:0000256" key="1">
    <source>
        <dbReference type="SAM" id="MobiDB-lite"/>
    </source>
</evidence>
<gene>
    <name evidence="2" type="ORF">GGD55_002286</name>
</gene>
<protein>
    <submittedName>
        <fullName evidence="2">Uncharacterized protein</fullName>
    </submittedName>
</protein>
<evidence type="ECO:0000313" key="2">
    <source>
        <dbReference type="EMBL" id="MBB5535582.1"/>
    </source>
</evidence>
<dbReference type="RefSeq" id="WP_018325310.1">
    <property type="nucleotide sequence ID" value="NZ_JACHBK010000005.1"/>
</dbReference>
<dbReference type="AlphaFoldDB" id="A0A7W8UA47"/>